<proteinExistence type="predicted"/>
<dbReference type="AlphaFoldDB" id="A0A4Q9YZN4"/>
<dbReference type="OrthoDB" id="1442826at2"/>
<accession>A0A4Q9YZN4</accession>
<evidence type="ECO:0008006" key="3">
    <source>
        <dbReference type="Google" id="ProtNLM"/>
    </source>
</evidence>
<name>A0A4Q9YZN4_9FLAO</name>
<dbReference type="RefSeq" id="WP_131476182.1">
    <property type="nucleotide sequence ID" value="NZ_SJPE01000009.1"/>
</dbReference>
<dbReference type="EMBL" id="SJPE01000009">
    <property type="protein sequence ID" value="TBX68338.1"/>
    <property type="molecule type" value="Genomic_DNA"/>
</dbReference>
<evidence type="ECO:0000313" key="2">
    <source>
        <dbReference type="Proteomes" id="UP000293300"/>
    </source>
</evidence>
<protein>
    <recommendedName>
        <fullName evidence="3">Transcriptional regulator</fullName>
    </recommendedName>
</protein>
<evidence type="ECO:0000313" key="1">
    <source>
        <dbReference type="EMBL" id="TBX68338.1"/>
    </source>
</evidence>
<gene>
    <name evidence="1" type="ORF">EZL74_08485</name>
</gene>
<dbReference type="Proteomes" id="UP000293300">
    <property type="component" value="Unassembled WGS sequence"/>
</dbReference>
<reference evidence="1 2" key="1">
    <citation type="submission" date="2019-02" db="EMBL/GenBank/DDBJ databases">
        <title>Flavobacterium sp. RD-2-33 isolated from forest soil.</title>
        <authorList>
            <person name="Chaudhary D.K."/>
        </authorList>
    </citation>
    <scope>NUCLEOTIDE SEQUENCE [LARGE SCALE GENOMIC DNA]</scope>
    <source>
        <strain evidence="1 2">RD-2-33</strain>
    </source>
</reference>
<sequence length="94" mass="10910">MSPLSHFYAKAATDDLNPSHMSLYLALFQTWSINRCQNPISIYRDDIMQLSKIASPATYHKCIKELHNKGYIKYQPSFNPFKSSQVDILIRKTK</sequence>
<keyword evidence="2" id="KW-1185">Reference proteome</keyword>
<comment type="caution">
    <text evidence="1">The sequence shown here is derived from an EMBL/GenBank/DDBJ whole genome shotgun (WGS) entry which is preliminary data.</text>
</comment>
<organism evidence="1 2">
    <name type="scientific">Flavobacterium silvisoli</name>
    <dbReference type="NCBI Taxonomy" id="2529433"/>
    <lineage>
        <taxon>Bacteria</taxon>
        <taxon>Pseudomonadati</taxon>
        <taxon>Bacteroidota</taxon>
        <taxon>Flavobacteriia</taxon>
        <taxon>Flavobacteriales</taxon>
        <taxon>Flavobacteriaceae</taxon>
        <taxon>Flavobacterium</taxon>
    </lineage>
</organism>